<gene>
    <name evidence="1" type="ORF">BO72DRAFT_274243</name>
</gene>
<evidence type="ECO:0000313" key="2">
    <source>
        <dbReference type="Proteomes" id="UP000249789"/>
    </source>
</evidence>
<evidence type="ECO:0000313" key="1">
    <source>
        <dbReference type="EMBL" id="RAK72467.1"/>
    </source>
</evidence>
<reference evidence="1 2" key="1">
    <citation type="submission" date="2018-02" db="EMBL/GenBank/DDBJ databases">
        <title>The genomes of Aspergillus section Nigri reveals drivers in fungal speciation.</title>
        <authorList>
            <consortium name="DOE Joint Genome Institute"/>
            <person name="Vesth T.C."/>
            <person name="Nybo J."/>
            <person name="Theobald S."/>
            <person name="Brandl J."/>
            <person name="Frisvad J.C."/>
            <person name="Nielsen K.F."/>
            <person name="Lyhne E.K."/>
            <person name="Kogle M.E."/>
            <person name="Kuo A."/>
            <person name="Riley R."/>
            <person name="Clum A."/>
            <person name="Nolan M."/>
            <person name="Lipzen A."/>
            <person name="Salamov A."/>
            <person name="Henrissat B."/>
            <person name="Wiebenga A."/>
            <person name="De vries R.P."/>
            <person name="Grigoriev I.V."/>
            <person name="Mortensen U.H."/>
            <person name="Andersen M.R."/>
            <person name="Baker S.E."/>
        </authorList>
    </citation>
    <scope>NUCLEOTIDE SEQUENCE [LARGE SCALE GENOMIC DNA]</scope>
    <source>
        <strain evidence="1 2">CBS 313.89</strain>
    </source>
</reference>
<proteinExistence type="predicted"/>
<organism evidence="1 2">
    <name type="scientific">Aspergillus fijiensis CBS 313.89</name>
    <dbReference type="NCBI Taxonomy" id="1448319"/>
    <lineage>
        <taxon>Eukaryota</taxon>
        <taxon>Fungi</taxon>
        <taxon>Dikarya</taxon>
        <taxon>Ascomycota</taxon>
        <taxon>Pezizomycotina</taxon>
        <taxon>Eurotiomycetes</taxon>
        <taxon>Eurotiomycetidae</taxon>
        <taxon>Eurotiales</taxon>
        <taxon>Aspergillaceae</taxon>
        <taxon>Aspergillus</taxon>
    </lineage>
</organism>
<name>A0A8G1VTU9_9EURO</name>
<accession>A0A8G1VTU9</accession>
<dbReference type="RefSeq" id="XP_040796479.1">
    <property type="nucleotide sequence ID" value="XM_040940227.1"/>
</dbReference>
<dbReference type="GeneID" id="63857560"/>
<dbReference type="VEuPathDB" id="FungiDB:BO72DRAFT_274243"/>
<dbReference type="Proteomes" id="UP000249789">
    <property type="component" value="Unassembled WGS sequence"/>
</dbReference>
<keyword evidence="2" id="KW-1185">Reference proteome</keyword>
<sequence>MSKVSSGLIWLVSIFFLFQVSRPTSKWLFLNLIFSEPISVGPFIIGLMDRSRRSCLGVKCNRTSGIYECLPLSGLLSNASGKMMVKCVLDTYQERCLELGMH</sequence>
<dbReference type="EMBL" id="KZ824695">
    <property type="protein sequence ID" value="RAK72467.1"/>
    <property type="molecule type" value="Genomic_DNA"/>
</dbReference>
<dbReference type="AlphaFoldDB" id="A0A8G1VTU9"/>
<protein>
    <submittedName>
        <fullName evidence="1">Uncharacterized protein</fullName>
    </submittedName>
</protein>